<dbReference type="AlphaFoldDB" id="A0A8B7P8L2"/>
<dbReference type="SUPFAM" id="SSF52540">
    <property type="entry name" value="P-loop containing nucleoside triphosphate hydrolases"/>
    <property type="match status" value="1"/>
</dbReference>
<keyword evidence="6" id="KW-0342">GTP-binding</keyword>
<keyword evidence="3" id="KW-0813">Transport</keyword>
<keyword evidence="9" id="KW-1185">Reference proteome</keyword>
<dbReference type="GO" id="GO:0005525">
    <property type="term" value="F:GTP binding"/>
    <property type="evidence" value="ECO:0007669"/>
    <property type="project" value="UniProtKB-KW"/>
</dbReference>
<keyword evidence="6" id="KW-0547">Nucleotide-binding</keyword>
<evidence type="ECO:0000313" key="10">
    <source>
        <dbReference type="RefSeq" id="XP_018021506.1"/>
    </source>
</evidence>
<evidence type="ECO:0000256" key="8">
    <source>
        <dbReference type="ARBA" id="ARBA00023273"/>
    </source>
</evidence>
<dbReference type="OrthoDB" id="10266641at2759"/>
<evidence type="ECO:0000256" key="1">
    <source>
        <dbReference type="ARBA" id="ARBA00004120"/>
    </source>
</evidence>
<proteinExistence type="inferred from homology"/>
<dbReference type="GO" id="GO:0015031">
    <property type="term" value="P:protein transport"/>
    <property type="evidence" value="ECO:0007669"/>
    <property type="project" value="UniProtKB-KW"/>
</dbReference>
<name>A0A8B7P8L2_HYAAZ</name>
<reference evidence="10" key="1">
    <citation type="submission" date="2025-08" db="UniProtKB">
        <authorList>
            <consortium name="RefSeq"/>
        </authorList>
    </citation>
    <scope>IDENTIFICATION</scope>
    <source>
        <tissue evidence="10">Whole organism</tissue>
    </source>
</reference>
<evidence type="ECO:0000256" key="7">
    <source>
        <dbReference type="ARBA" id="ARBA00023212"/>
    </source>
</evidence>
<evidence type="ECO:0000313" key="9">
    <source>
        <dbReference type="Proteomes" id="UP000694843"/>
    </source>
</evidence>
<dbReference type="Proteomes" id="UP000694843">
    <property type="component" value="Unplaced"/>
</dbReference>
<evidence type="ECO:0000256" key="6">
    <source>
        <dbReference type="ARBA" id="ARBA00023134"/>
    </source>
</evidence>
<dbReference type="GeneID" id="108677744"/>
<sequence length="258" mass="28556">MTENMKCNEGQYVSLLMPGTERRKIFGLLEKPDFPAATTQASYKLYVCGRPGSGKTWARSRLAGREVCSEVSGEEAVSGIEANVIYWPMKISGKSILFRLELWEAGEWSVRRYDHILPACRDGVNGVLLCFSINDSQGWQELPRLLATSVQPGEKATVIPLATRTSESNGDWEASQADIKALEERCNVTVLRMPPPTACNHASSRPQHSADTLARGGDARSMLSQDGITDEIRAIEPILSAICLKLWQKEQELLMSIK</sequence>
<dbReference type="Gene3D" id="3.40.50.300">
    <property type="entry name" value="P-loop containing nucleotide triphosphate hydrolases"/>
    <property type="match status" value="1"/>
</dbReference>
<evidence type="ECO:0000256" key="2">
    <source>
        <dbReference type="ARBA" id="ARBA00006270"/>
    </source>
</evidence>
<comment type="subcellular location">
    <subcellularLocation>
        <location evidence="1">Cytoplasm</location>
        <location evidence="1">Cytoskeleton</location>
        <location evidence="1">Cilium basal body</location>
    </subcellularLocation>
</comment>
<dbReference type="OMA" id="PSMHHET"/>
<keyword evidence="8" id="KW-0966">Cell projection</keyword>
<dbReference type="PANTHER" id="PTHR14983">
    <property type="entry name" value="CILIOGENESIS AND PLANAR POLARITY EFFECTOR 2"/>
    <property type="match status" value="1"/>
</dbReference>
<dbReference type="InterPro" id="IPR027417">
    <property type="entry name" value="P-loop_NTPase"/>
</dbReference>
<keyword evidence="7" id="KW-0206">Cytoskeleton</keyword>
<evidence type="ECO:0000256" key="5">
    <source>
        <dbReference type="ARBA" id="ARBA00022927"/>
    </source>
</evidence>
<evidence type="ECO:0000256" key="4">
    <source>
        <dbReference type="ARBA" id="ARBA00022490"/>
    </source>
</evidence>
<protein>
    <submittedName>
        <fullName evidence="10">Ciliogenesis and planar polarity effector 2</fullName>
    </submittedName>
</protein>
<gene>
    <name evidence="10" type="primary">LOC108677744</name>
</gene>
<comment type="similarity">
    <text evidence="2">Belongs to the small GTPase superfamily. Rab family.</text>
</comment>
<dbReference type="GO" id="GO:0003924">
    <property type="term" value="F:GTPase activity"/>
    <property type="evidence" value="ECO:0007669"/>
    <property type="project" value="InterPro"/>
</dbReference>
<accession>A0A8B7P8L2</accession>
<dbReference type="InterPro" id="IPR039677">
    <property type="entry name" value="RSG1"/>
</dbReference>
<organism evidence="9 10">
    <name type="scientific">Hyalella azteca</name>
    <name type="common">Amphipod</name>
    <dbReference type="NCBI Taxonomy" id="294128"/>
    <lineage>
        <taxon>Eukaryota</taxon>
        <taxon>Metazoa</taxon>
        <taxon>Ecdysozoa</taxon>
        <taxon>Arthropoda</taxon>
        <taxon>Crustacea</taxon>
        <taxon>Multicrustacea</taxon>
        <taxon>Malacostraca</taxon>
        <taxon>Eumalacostraca</taxon>
        <taxon>Peracarida</taxon>
        <taxon>Amphipoda</taxon>
        <taxon>Senticaudata</taxon>
        <taxon>Talitrida</taxon>
        <taxon>Talitroidea</taxon>
        <taxon>Hyalellidae</taxon>
        <taxon>Hyalella</taxon>
    </lineage>
</organism>
<dbReference type="KEGG" id="hazt:108677744"/>
<evidence type="ECO:0000256" key="3">
    <source>
        <dbReference type="ARBA" id="ARBA00022448"/>
    </source>
</evidence>
<dbReference type="RefSeq" id="XP_018021506.1">
    <property type="nucleotide sequence ID" value="XM_018166017.2"/>
</dbReference>
<keyword evidence="5" id="KW-0653">Protein transport</keyword>
<keyword evidence="4" id="KW-0963">Cytoplasm</keyword>
<dbReference type="PANTHER" id="PTHR14983:SF1">
    <property type="entry name" value="CILIOGENESIS AND PLANAR POLARITY EFFECTOR 2"/>
    <property type="match status" value="1"/>
</dbReference>